<feature type="domain" description="Apple" evidence="3">
    <location>
        <begin position="1330"/>
        <end position="1417"/>
    </location>
</feature>
<feature type="region of interest" description="Disordered" evidence="1">
    <location>
        <begin position="1808"/>
        <end position="1844"/>
    </location>
</feature>
<organism evidence="4 5">
    <name type="scientific">Zophobas morio</name>
    <dbReference type="NCBI Taxonomy" id="2755281"/>
    <lineage>
        <taxon>Eukaryota</taxon>
        <taxon>Metazoa</taxon>
        <taxon>Ecdysozoa</taxon>
        <taxon>Arthropoda</taxon>
        <taxon>Hexapoda</taxon>
        <taxon>Insecta</taxon>
        <taxon>Pterygota</taxon>
        <taxon>Neoptera</taxon>
        <taxon>Endopterygota</taxon>
        <taxon>Coleoptera</taxon>
        <taxon>Polyphaga</taxon>
        <taxon>Cucujiformia</taxon>
        <taxon>Tenebrionidae</taxon>
        <taxon>Zophobas</taxon>
    </lineage>
</organism>
<sequence length="1873" mass="214066">MFTRSKVDFLFIMAASLALLGVLRALKIDGQLAVIKNDCYERLAIGQRHNSKDIYKTSHVTTVLECQLFCTEEKETCKSFSFGIGVKGNASCELSRNSIKETADLKPIGTKADTDYDLYIKKLGCTLVIDKNNPAFDHYNKPPSGEQPSGSYDKPQGGYDPPPPYKPPSPPSYEKPQGGGYEPPPYKPPSPPSYEKPQGGGYEPPPYKPPSPPSYEKPQGGGYQYEKPSSSGYPSPNKPSDGYGALSNRPSYGRPQEEIQHVQTLVSVSTGPQKPVLDPYHEILVSGGPYSYARPPFRPSALNHPYDKPQGPKPDEYGLRPQRPDYGRPNPDRYDSRPGESNMVSYGQRPIPDKYGSYIPRPDHYNDYYRPDDYYRPNSDRYRPRPPPDEYNSKPRPPNDGYSSRPRPPPDEYNPRPRPPTDEYNPRPRPPTDEYNSRPRPPSNEYNSRPRPPTDEYNSRPRPPTDEYNSRPRPPTDEYNSRPRPPTDEYNSRPRPPTDEYNSRPRPPTDEYNSRPRPPTDEYNSRPRPPTDEYNSRPRPPTDEYNSRPRPPVDEYNPRPRPPVDEYNPKPRPPSNEYNPRPRPPPDDYNARPPSRPNPNDYEKPNSPNIDYIERPHRPDRPLDYDRPNPSNNYGSKPPSGYDKPQSSRPNPPSRPNDYDSRPNPTSDYKRPPSDDYRVSKPGNDYLFHSNIDRYDSRPEAPSKPSQGYPKPDSGKPPDSTKPGGGYDNSIKGSSKPKDPHSKPIVTQSIGPHGESITSIITELDEACFRRVLAGKRVARALVKRALFCERVEDCQRECAEEKRFACEGFNYRLDPTGRGKGECELLEIPLSHLDIGRDLYPDTEYDYYERDRNAASANCKRQSYYPGNGYGGYYDRRQDQRPYDWWEEDRRYGGNRRPRPDYGYDVRPPYGDDGYRPGGNRRGDFAYHDSHHSEHSHNYHYEHYDHGPPPYDYHIYEPYLPPNRRPYDDDRDFHKYYNTDRDRDYWGINKPSWGGYGGSYGTNYNPRDFDRKNYYLPPPEGGNKNWGQYGGSYGQGGVNLQYNGYGHSQSFDFWGLNKYEEKFHNYGELPPNKPPSGGSYLPDIPPRPPSSGGSGGSYLPDVPPRPPSSGGSGGYLPGPPPKPPSSGGSYLPELPPRPPSGGSYAPDIPPRPPSGGSYLPEPALKPPFASGGGSYLPERPQRPPAHAGSYLPLPGKPNPDDIYSNAILPAEPRYPYYYDFLKDECSLRSAAGFRLTKGIVKKFISVPNIYECELLCFKEKEFPCASYAYRYSSGPLNGPIENCYLSNRNYKELDFYTDLEPDRNFDVYTMNNMKKCEQPRIRGKDNSECFWRVRSAQRLDHKVVRDSLSVKSIVECQIECLRSVRFTCRAFSFRYGSPVIGGPVDNCLLTDWPYYEMDPRIHFVPEPGFEIYERGSFGHGCEPHHFGVRGKPWKNPGMRIDQLCYAGLGSPAGLLRQATKKALQVATEEECKAECSKLRENTLFQCVSLSYNTRSPKWEPNCKLSDILQRDLLPNVDYVPDPDSWLFAWDIYNPECRAVANEPVHNHIGRPDDRYDNDIYNAIGTWRVYSVSGWPCRRGTLCKENRVAGFWYCELEGGDANTWDYCCRPDHQCGFSDGFPYQWCYVGPGRTQWRKCSDRYYPYIHNLIDRFDRPPPRPGPSRWPPSGNNYLPEHRPPPYRPGNRPDRPPAPPTPPPPRPSLDEYEMQFEAQFLDPPKPGGFGQPRHWPLSYLHKEMPPNSTDSDYRLMKASNGEANPKFAAIQNLIDIIKSNDLKNVQYQITNESNKADDILFVKIPLPTNFTEETRKSEKIVSNGTQPMSDPIDLKSDARNNTKRSQKSLPIDDRFVPVYRRSYITRTNVTNHRSRNSRTL</sequence>
<feature type="compositionally biased region" description="Basic and acidic residues" evidence="1">
    <location>
        <begin position="361"/>
        <end position="393"/>
    </location>
</feature>
<name>A0AA38I4K9_9CUCU</name>
<feature type="domain" description="Apple" evidence="3">
    <location>
        <begin position="768"/>
        <end position="853"/>
    </location>
</feature>
<feature type="compositionally biased region" description="Basic and acidic residues" evidence="1">
    <location>
        <begin position="313"/>
        <end position="338"/>
    </location>
</feature>
<feature type="compositionally biased region" description="Basic and acidic residues" evidence="1">
    <location>
        <begin position="922"/>
        <end position="933"/>
    </location>
</feature>
<evidence type="ECO:0000256" key="1">
    <source>
        <dbReference type="SAM" id="MobiDB-lite"/>
    </source>
</evidence>
<dbReference type="SMART" id="SM00473">
    <property type="entry name" value="PAN_AP"/>
    <property type="match status" value="5"/>
</dbReference>
<evidence type="ECO:0000313" key="4">
    <source>
        <dbReference type="EMBL" id="KAJ3649126.1"/>
    </source>
</evidence>
<feature type="chain" id="PRO_5041214500" description="Apple domain-containing protein" evidence="2">
    <location>
        <begin position="26"/>
        <end position="1873"/>
    </location>
</feature>
<dbReference type="SUPFAM" id="SSF58113">
    <property type="entry name" value="Apolipoprotein A-I"/>
    <property type="match status" value="1"/>
</dbReference>
<feature type="signal peptide" evidence="2">
    <location>
        <begin position="1"/>
        <end position="25"/>
    </location>
</feature>
<dbReference type="PANTHER" id="PTHR47327:SF13">
    <property type="entry name" value="APPLE DOMAIN-CONTAINING PROTEIN"/>
    <property type="match status" value="1"/>
</dbReference>
<dbReference type="EMBL" id="JALNTZ010000006">
    <property type="protein sequence ID" value="KAJ3649126.1"/>
    <property type="molecule type" value="Genomic_DNA"/>
</dbReference>
<dbReference type="Gene3D" id="3.50.4.10">
    <property type="entry name" value="Hepatocyte Growth Factor"/>
    <property type="match status" value="5"/>
</dbReference>
<feature type="domain" description="Apple" evidence="3">
    <location>
        <begin position="39"/>
        <end position="125"/>
    </location>
</feature>
<feature type="compositionally biased region" description="Polar residues" evidence="1">
    <location>
        <begin position="261"/>
        <end position="272"/>
    </location>
</feature>
<evidence type="ECO:0000259" key="3">
    <source>
        <dbReference type="PROSITE" id="PS50948"/>
    </source>
</evidence>
<dbReference type="PROSITE" id="PS50948">
    <property type="entry name" value="PAN"/>
    <property type="match status" value="4"/>
</dbReference>
<evidence type="ECO:0000256" key="2">
    <source>
        <dbReference type="SAM" id="SignalP"/>
    </source>
</evidence>
<proteinExistence type="predicted"/>
<feature type="compositionally biased region" description="Basic and acidic residues" evidence="1">
    <location>
        <begin position="691"/>
        <end position="701"/>
    </location>
</feature>
<gene>
    <name evidence="4" type="ORF">Zmor_020886</name>
</gene>
<feature type="compositionally biased region" description="Basic and acidic residues" evidence="1">
    <location>
        <begin position="408"/>
        <end position="437"/>
    </location>
</feature>
<feature type="compositionally biased region" description="Basic and acidic residues" evidence="1">
    <location>
        <begin position="452"/>
        <end position="569"/>
    </location>
</feature>
<evidence type="ECO:0000313" key="5">
    <source>
        <dbReference type="Proteomes" id="UP001168821"/>
    </source>
</evidence>
<feature type="compositionally biased region" description="Pro residues" evidence="1">
    <location>
        <begin position="160"/>
        <end position="173"/>
    </location>
</feature>
<dbReference type="InterPro" id="IPR003609">
    <property type="entry name" value="Pan_app"/>
</dbReference>
<feature type="region of interest" description="Disordered" evidence="1">
    <location>
        <begin position="1653"/>
        <end position="1703"/>
    </location>
</feature>
<reference evidence="4" key="1">
    <citation type="journal article" date="2023" name="G3 (Bethesda)">
        <title>Whole genome assemblies of Zophobas morio and Tenebrio molitor.</title>
        <authorList>
            <person name="Kaur S."/>
            <person name="Stinson S.A."/>
            <person name="diCenzo G.C."/>
        </authorList>
    </citation>
    <scope>NUCLEOTIDE SEQUENCE</scope>
    <source>
        <strain evidence="4">QUZm001</strain>
    </source>
</reference>
<dbReference type="SUPFAM" id="SSF57414">
    <property type="entry name" value="Hairpin loop containing domain-like"/>
    <property type="match status" value="3"/>
</dbReference>
<feature type="compositionally biased region" description="Pro residues" evidence="1">
    <location>
        <begin position="1689"/>
        <end position="1700"/>
    </location>
</feature>
<dbReference type="CDD" id="cd01099">
    <property type="entry name" value="PAN_AP_HGF"/>
    <property type="match status" value="3"/>
</dbReference>
<protein>
    <recommendedName>
        <fullName evidence="3">Apple domain-containing protein</fullName>
    </recommendedName>
</protein>
<dbReference type="PANTHER" id="PTHR47327">
    <property type="entry name" value="FI18240P1-RELATED"/>
    <property type="match status" value="1"/>
</dbReference>
<feature type="compositionally biased region" description="Pro residues" evidence="1">
    <location>
        <begin position="203"/>
        <end position="215"/>
    </location>
</feature>
<accession>A0AA38I4K9</accession>
<feature type="compositionally biased region" description="Pro residues" evidence="1">
    <location>
        <begin position="182"/>
        <end position="194"/>
    </location>
</feature>
<keyword evidence="5" id="KW-1185">Reference proteome</keyword>
<dbReference type="InterPro" id="IPR052774">
    <property type="entry name" value="Celegans_DevNeuronal_Protein"/>
</dbReference>
<feature type="compositionally biased region" description="Basic and acidic residues" evidence="1">
    <location>
        <begin position="668"/>
        <end position="679"/>
    </location>
</feature>
<comment type="caution">
    <text evidence="4">The sequence shown here is derived from an EMBL/GenBank/DDBJ whole genome shotgun (WGS) entry which is preliminary data.</text>
</comment>
<dbReference type="GO" id="GO:0009653">
    <property type="term" value="P:anatomical structure morphogenesis"/>
    <property type="evidence" value="ECO:0007669"/>
    <property type="project" value="TreeGrafter"/>
</dbReference>
<feature type="compositionally biased region" description="Basic and acidic residues" evidence="1">
    <location>
        <begin position="612"/>
        <end position="627"/>
    </location>
</feature>
<keyword evidence="2" id="KW-0732">Signal</keyword>
<dbReference type="Proteomes" id="UP001168821">
    <property type="component" value="Unassembled WGS sequence"/>
</dbReference>
<feature type="domain" description="Apple" evidence="3">
    <location>
        <begin position="1226"/>
        <end position="1313"/>
    </location>
</feature>
<feature type="region of interest" description="Disordered" evidence="1">
    <location>
        <begin position="897"/>
        <end position="933"/>
    </location>
</feature>
<feature type="region of interest" description="Disordered" evidence="1">
    <location>
        <begin position="1067"/>
        <end position="1195"/>
    </location>
</feature>
<feature type="region of interest" description="Disordered" evidence="1">
    <location>
        <begin position="137"/>
        <end position="751"/>
    </location>
</feature>
<dbReference type="Pfam" id="PF00024">
    <property type="entry name" value="PAN_1"/>
    <property type="match status" value="3"/>
</dbReference>